<evidence type="ECO:0000256" key="8">
    <source>
        <dbReference type="SAM" id="Phobius"/>
    </source>
</evidence>
<feature type="transmembrane region" description="Helical" evidence="8">
    <location>
        <begin position="446"/>
        <end position="465"/>
    </location>
</feature>
<evidence type="ECO:0000256" key="2">
    <source>
        <dbReference type="ARBA" id="ARBA00022475"/>
    </source>
</evidence>
<name>A0A0M9U3B9_9CHLR</name>
<dbReference type="RefSeq" id="WP_062419869.1">
    <property type="nucleotide sequence ID" value="NZ_BBXZ01000183.1"/>
</dbReference>
<feature type="transmembrane region" description="Helical" evidence="8">
    <location>
        <begin position="211"/>
        <end position="228"/>
    </location>
</feature>
<organism evidence="9">
    <name type="scientific">Levilinea saccharolytica</name>
    <dbReference type="NCBI Taxonomy" id="229921"/>
    <lineage>
        <taxon>Bacteria</taxon>
        <taxon>Bacillati</taxon>
        <taxon>Chloroflexota</taxon>
        <taxon>Anaerolineae</taxon>
        <taxon>Anaerolineales</taxon>
        <taxon>Anaerolineaceae</taxon>
        <taxon>Levilinea</taxon>
    </lineage>
</organism>
<feature type="transmembrane region" description="Helical" evidence="8">
    <location>
        <begin position="157"/>
        <end position="175"/>
    </location>
</feature>
<feature type="transmembrane region" description="Helical" evidence="8">
    <location>
        <begin position="276"/>
        <end position="296"/>
    </location>
</feature>
<gene>
    <name evidence="9" type="ORF">LSAC_03510</name>
</gene>
<protein>
    <recommendedName>
        <fullName evidence="10">Glycosyltransferase RgtA/B/C/D-like domain-containing protein</fullName>
    </recommendedName>
</protein>
<feature type="transmembrane region" description="Helical" evidence="8">
    <location>
        <begin position="353"/>
        <end position="378"/>
    </location>
</feature>
<keyword evidence="7 8" id="KW-0472">Membrane</keyword>
<dbReference type="GO" id="GO:0010041">
    <property type="term" value="P:response to iron(III) ion"/>
    <property type="evidence" value="ECO:0007669"/>
    <property type="project" value="TreeGrafter"/>
</dbReference>
<feature type="transmembrane region" description="Helical" evidence="8">
    <location>
        <begin position="390"/>
        <end position="409"/>
    </location>
</feature>
<evidence type="ECO:0000256" key="5">
    <source>
        <dbReference type="ARBA" id="ARBA00022692"/>
    </source>
</evidence>
<dbReference type="GO" id="GO:0009103">
    <property type="term" value="P:lipopolysaccharide biosynthetic process"/>
    <property type="evidence" value="ECO:0007669"/>
    <property type="project" value="UniProtKB-ARBA"/>
</dbReference>
<keyword evidence="3" id="KW-0328">Glycosyltransferase</keyword>
<sequence length="519" mass="58560">MNAMNGRTRLFSALGGGAVLGAVLTALGPAGNFWIGWLSSTLLLSLSLWGLIFAWQKAGAGRTLAWMVALAFFLRLGVGVLVMELLPEYGYDTLTQNRGYLFYDAFRRDNQAWDIVKAQEPLLKSFAEEFKTDQYGGLLATSAFVYRYLSPDVQRPFLILILGAFTTALGTAFFWRGVRFRFNERLATLAGWIMVLYPDSILFGSSQMREPFLIGLTGIALWGVLAYFKDKWAARAGLVLSLAGMLLVSSRVAVAVAGVLVVWFWAEHLAPRSRAWAWGGALALLVGGVGVAYFGWDWLRDAFLWDANRTEAAQGWVVKIIQEAGEQFRLPILAAYGLAQPVLPAAIADDAILIWKVIAIFRAAGWYALAPLLLYAFFTVWKAAPEEKRILLWTAGFVLVWLLISSIRAGGDLWDNPRYRVTFIPFMALLAGWGVLRAWDRRDWWLVRWLLVEIIFLGYFTNWYFSRYFHLWKRLPFWQNVLMISVLSAVVLGSGLLWDAGKGLYRRLREKEHGHPRAD</sequence>
<keyword evidence="4" id="KW-0808">Transferase</keyword>
<dbReference type="EMBL" id="DF967975">
    <property type="protein sequence ID" value="GAP19600.1"/>
    <property type="molecule type" value="Genomic_DNA"/>
</dbReference>
<evidence type="ECO:0000313" key="9">
    <source>
        <dbReference type="EMBL" id="GAP19600.1"/>
    </source>
</evidence>
<proteinExistence type="predicted"/>
<dbReference type="InterPro" id="IPR050297">
    <property type="entry name" value="LipidA_mod_glycosyltrf_83"/>
</dbReference>
<dbReference type="AlphaFoldDB" id="A0A0M9U3B9"/>
<evidence type="ECO:0000256" key="3">
    <source>
        <dbReference type="ARBA" id="ARBA00022676"/>
    </source>
</evidence>
<feature type="transmembrane region" description="Helical" evidence="8">
    <location>
        <begin position="477"/>
        <end position="498"/>
    </location>
</feature>
<accession>A0A0M9U3B9</accession>
<feature type="transmembrane region" description="Helical" evidence="8">
    <location>
        <begin position="35"/>
        <end position="55"/>
    </location>
</feature>
<feature type="transmembrane region" description="Helical" evidence="8">
    <location>
        <begin position="421"/>
        <end position="439"/>
    </location>
</feature>
<evidence type="ECO:0000256" key="7">
    <source>
        <dbReference type="ARBA" id="ARBA00023136"/>
    </source>
</evidence>
<feature type="transmembrane region" description="Helical" evidence="8">
    <location>
        <begin position="64"/>
        <end position="83"/>
    </location>
</feature>
<keyword evidence="5 8" id="KW-0812">Transmembrane</keyword>
<evidence type="ECO:0000256" key="6">
    <source>
        <dbReference type="ARBA" id="ARBA00022989"/>
    </source>
</evidence>
<comment type="subcellular location">
    <subcellularLocation>
        <location evidence="1">Cell membrane</location>
        <topology evidence="1">Multi-pass membrane protein</topology>
    </subcellularLocation>
</comment>
<reference evidence="9" key="1">
    <citation type="journal article" date="2015" name="Genome Announc.">
        <title>Draft Genome Sequences of Anaerolinea thermolimosa IMO-1, Bellilinea caldifistulae GOMI-1, Leptolinea tardivitalis YMTK-2, Levilinea saccharolytica KIBI-1, Longilinea arvoryzae KOME-1, Previously Described as Members of the Class Anaerolineae (Chloroflexi).</title>
        <authorList>
            <person name="Matsuura N."/>
            <person name="Tourlousse M.D."/>
            <person name="Ohashi A."/>
            <person name="Hugenholtz P."/>
            <person name="Sekiguchi Y."/>
        </authorList>
    </citation>
    <scope>NUCLEOTIDE SEQUENCE</scope>
    <source>
        <strain evidence="9">KIBI-1</strain>
    </source>
</reference>
<evidence type="ECO:0008006" key="10">
    <source>
        <dbReference type="Google" id="ProtNLM"/>
    </source>
</evidence>
<keyword evidence="6 8" id="KW-1133">Transmembrane helix</keyword>
<dbReference type="OrthoDB" id="151025at2"/>
<feature type="transmembrane region" description="Helical" evidence="8">
    <location>
        <begin position="240"/>
        <end position="264"/>
    </location>
</feature>
<dbReference type="PANTHER" id="PTHR33908:SF3">
    <property type="entry name" value="UNDECAPRENYL PHOSPHATE-ALPHA-4-AMINO-4-DEOXY-L-ARABINOSE ARABINOSYL TRANSFERASE"/>
    <property type="match status" value="1"/>
</dbReference>
<dbReference type="GO" id="GO:0016763">
    <property type="term" value="F:pentosyltransferase activity"/>
    <property type="evidence" value="ECO:0007669"/>
    <property type="project" value="TreeGrafter"/>
</dbReference>
<dbReference type="PANTHER" id="PTHR33908">
    <property type="entry name" value="MANNOSYLTRANSFERASE YKCB-RELATED"/>
    <property type="match status" value="1"/>
</dbReference>
<dbReference type="GO" id="GO:0005886">
    <property type="term" value="C:plasma membrane"/>
    <property type="evidence" value="ECO:0007669"/>
    <property type="project" value="UniProtKB-SubCell"/>
</dbReference>
<evidence type="ECO:0000256" key="1">
    <source>
        <dbReference type="ARBA" id="ARBA00004651"/>
    </source>
</evidence>
<evidence type="ECO:0000256" key="4">
    <source>
        <dbReference type="ARBA" id="ARBA00022679"/>
    </source>
</evidence>
<keyword evidence="2" id="KW-1003">Cell membrane</keyword>